<gene>
    <name evidence="2" type="ORF">ACFFMS_17300</name>
</gene>
<dbReference type="RefSeq" id="WP_379950456.1">
    <property type="nucleotide sequence ID" value="NZ_JBHMAF010000108.1"/>
</dbReference>
<dbReference type="Pfam" id="PF13217">
    <property type="entry name" value="DUF4025"/>
    <property type="match status" value="1"/>
</dbReference>
<feature type="compositionally biased region" description="Basic and acidic residues" evidence="1">
    <location>
        <begin position="19"/>
        <end position="30"/>
    </location>
</feature>
<dbReference type="Proteomes" id="UP001589609">
    <property type="component" value="Unassembled WGS sequence"/>
</dbReference>
<accession>A0ABV5WHN8</accession>
<evidence type="ECO:0000313" key="2">
    <source>
        <dbReference type="EMBL" id="MFB9760126.1"/>
    </source>
</evidence>
<evidence type="ECO:0000313" key="3">
    <source>
        <dbReference type="Proteomes" id="UP001589609"/>
    </source>
</evidence>
<dbReference type="InterPro" id="IPR025100">
    <property type="entry name" value="DUF4025"/>
</dbReference>
<evidence type="ECO:0000256" key="1">
    <source>
        <dbReference type="SAM" id="MobiDB-lite"/>
    </source>
</evidence>
<proteinExistence type="predicted"/>
<protein>
    <submittedName>
        <fullName evidence="2">YozQ family protein</fullName>
    </submittedName>
</protein>
<reference evidence="2 3" key="1">
    <citation type="submission" date="2024-09" db="EMBL/GenBank/DDBJ databases">
        <authorList>
            <person name="Sun Q."/>
            <person name="Mori K."/>
        </authorList>
    </citation>
    <scope>NUCLEOTIDE SEQUENCE [LARGE SCALE GENOMIC DNA]</scope>
    <source>
        <strain evidence="2 3">JCM 11201</strain>
    </source>
</reference>
<sequence length="76" mass="8490">MANKQQDDLQTQSSNISDKQYDPTDYKKNDSLSQSFAVTHEQVSDTYTAGTVDGAIENVAGKDVKLERKGYDLKKM</sequence>
<feature type="region of interest" description="Disordered" evidence="1">
    <location>
        <begin position="1"/>
        <end position="33"/>
    </location>
</feature>
<feature type="compositionally biased region" description="Polar residues" evidence="1">
    <location>
        <begin position="8"/>
        <end position="18"/>
    </location>
</feature>
<keyword evidence="3" id="KW-1185">Reference proteome</keyword>
<organism evidence="2 3">
    <name type="scientific">Ectobacillus funiculus</name>
    <dbReference type="NCBI Taxonomy" id="137993"/>
    <lineage>
        <taxon>Bacteria</taxon>
        <taxon>Bacillati</taxon>
        <taxon>Bacillota</taxon>
        <taxon>Bacilli</taxon>
        <taxon>Bacillales</taxon>
        <taxon>Bacillaceae</taxon>
        <taxon>Ectobacillus</taxon>
    </lineage>
</organism>
<dbReference type="EMBL" id="JBHMAF010000108">
    <property type="protein sequence ID" value="MFB9760126.1"/>
    <property type="molecule type" value="Genomic_DNA"/>
</dbReference>
<comment type="caution">
    <text evidence="2">The sequence shown here is derived from an EMBL/GenBank/DDBJ whole genome shotgun (WGS) entry which is preliminary data.</text>
</comment>
<name>A0ABV5WHN8_9BACI</name>